<organism evidence="1">
    <name type="scientific">marine sediment metagenome</name>
    <dbReference type="NCBI Taxonomy" id="412755"/>
    <lineage>
        <taxon>unclassified sequences</taxon>
        <taxon>metagenomes</taxon>
        <taxon>ecological metagenomes</taxon>
    </lineage>
</organism>
<gene>
    <name evidence="1" type="ORF">LCGC14_3086780</name>
</gene>
<proteinExistence type="predicted"/>
<sequence length="64" mass="7390">MSSRIRITDLGVNTNLAAIAGISYLGHWTMHDWKGNVSIRPLVNMWINILKLDLRIIRDERRCA</sequence>
<comment type="caution">
    <text evidence="1">The sequence shown here is derived from an EMBL/GenBank/DDBJ whole genome shotgun (WGS) entry which is preliminary data.</text>
</comment>
<protein>
    <submittedName>
        <fullName evidence="1">Uncharacterized protein</fullName>
    </submittedName>
</protein>
<reference evidence="1" key="1">
    <citation type="journal article" date="2015" name="Nature">
        <title>Complex archaea that bridge the gap between prokaryotes and eukaryotes.</title>
        <authorList>
            <person name="Spang A."/>
            <person name="Saw J.H."/>
            <person name="Jorgensen S.L."/>
            <person name="Zaremba-Niedzwiedzka K."/>
            <person name="Martijn J."/>
            <person name="Lind A.E."/>
            <person name="van Eijk R."/>
            <person name="Schleper C."/>
            <person name="Guy L."/>
            <person name="Ettema T.J."/>
        </authorList>
    </citation>
    <scope>NUCLEOTIDE SEQUENCE</scope>
</reference>
<name>A0A0F8X0A9_9ZZZZ</name>
<dbReference type="EMBL" id="LAZR01066101">
    <property type="protein sequence ID" value="KKK54235.1"/>
    <property type="molecule type" value="Genomic_DNA"/>
</dbReference>
<evidence type="ECO:0000313" key="1">
    <source>
        <dbReference type="EMBL" id="KKK54235.1"/>
    </source>
</evidence>
<accession>A0A0F8X0A9</accession>
<dbReference type="AlphaFoldDB" id="A0A0F8X0A9"/>